<keyword evidence="1" id="KW-0812">Transmembrane</keyword>
<feature type="transmembrane region" description="Helical" evidence="1">
    <location>
        <begin position="380"/>
        <end position="401"/>
    </location>
</feature>
<keyword evidence="1" id="KW-0472">Membrane</keyword>
<evidence type="ECO:0000313" key="2">
    <source>
        <dbReference type="EMBL" id="KAG5165635.1"/>
    </source>
</evidence>
<organism evidence="2">
    <name type="scientific">Psilocybe cubensis</name>
    <name type="common">Psychedelic mushroom</name>
    <name type="synonym">Stropharia cubensis</name>
    <dbReference type="NCBI Taxonomy" id="181762"/>
    <lineage>
        <taxon>Eukaryota</taxon>
        <taxon>Fungi</taxon>
        <taxon>Dikarya</taxon>
        <taxon>Basidiomycota</taxon>
        <taxon>Agaricomycotina</taxon>
        <taxon>Agaricomycetes</taxon>
        <taxon>Agaricomycetidae</taxon>
        <taxon>Agaricales</taxon>
        <taxon>Agaricineae</taxon>
        <taxon>Strophariaceae</taxon>
        <taxon>Psilocybe</taxon>
    </lineage>
</organism>
<protein>
    <submittedName>
        <fullName evidence="2">Uncharacterized protein</fullName>
    </submittedName>
</protein>
<dbReference type="AlphaFoldDB" id="A0A8H8CHX1"/>
<name>A0A8H8CHX1_PSICU</name>
<keyword evidence="1" id="KW-1133">Transmembrane helix</keyword>
<proteinExistence type="predicted"/>
<comment type="caution">
    <text evidence="2">The sequence shown here is derived from an EMBL/GenBank/DDBJ whole genome shotgun (WGS) entry which is preliminary data.</text>
</comment>
<gene>
    <name evidence="2" type="ORF">JR316_009217</name>
</gene>
<dbReference type="EMBL" id="JAFIQS010000009">
    <property type="protein sequence ID" value="KAG5165635.1"/>
    <property type="molecule type" value="Genomic_DNA"/>
</dbReference>
<accession>A0A8H8CHX1</accession>
<sequence>MQLGLLMSMCNAANLTAFFSSAKFMATKGDKLTPAPMLRRSIFVLGSLLAVSYIVAAADAWLHASSTGIVIPSISAYTGSALPQFGREINETMCQEASVFDTDAVGHITAASCGILNPGSGGSGNKLAEGIRVLSNSSTLQRVVFTDDQTALLVPQNLPSNITYEAQAVGVKSQCTSITKYCIYITSDYGPNAFLNLDCSKGGINYQNSSAQTQIPPLCALDGQGVCTIGIDIPSNPFTAAEVVTSFAYLNPGQPLDQFIGNTGWFVHGNKGAWNVVFCNITALDVTYTYTSSQFVVQKAVPKSVTDTQHIMAAGFEGQTTAISQQVDGAGSDPNTGTYEQAYALELSRQMLARGAFLYEPNDVIRIQSEKSIIGSNLQVAPLVLFVAALVLFSLQVLWITLRIIIAAWNVQFVELAALFLSNPLTVVQMLYGQPNPELTWNKNVEQRFKDETDLDRLQVGPVYTEQGSFFTVTKASV</sequence>
<reference evidence="2" key="1">
    <citation type="submission" date="2021-02" db="EMBL/GenBank/DDBJ databases">
        <title>Psilocybe cubensis genome.</title>
        <authorList>
            <person name="Mckernan K.J."/>
            <person name="Crawford S."/>
            <person name="Trippe A."/>
            <person name="Kane L.T."/>
            <person name="Mclaughlin S."/>
        </authorList>
    </citation>
    <scope>NUCLEOTIDE SEQUENCE [LARGE SCALE GENOMIC DNA]</scope>
    <source>
        <strain evidence="2">MGC-MH-2018</strain>
    </source>
</reference>
<evidence type="ECO:0000256" key="1">
    <source>
        <dbReference type="SAM" id="Phobius"/>
    </source>
</evidence>